<feature type="domain" description="Aminotransferase class V" evidence="13">
    <location>
        <begin position="4"/>
        <end position="366"/>
    </location>
</feature>
<dbReference type="Gene3D" id="3.40.640.10">
    <property type="entry name" value="Type I PLP-dependent aspartate aminotransferase-like (Major domain)"/>
    <property type="match status" value="1"/>
</dbReference>
<evidence type="ECO:0000256" key="12">
    <source>
        <dbReference type="RuleBase" id="RU364075"/>
    </source>
</evidence>
<dbReference type="FunFam" id="3.40.640.10:FF:000084">
    <property type="entry name" value="IscS-like cysteine desulfurase"/>
    <property type="match status" value="1"/>
</dbReference>
<keyword evidence="6 12" id="KW-0479">Metal-binding</keyword>
<evidence type="ECO:0000256" key="1">
    <source>
        <dbReference type="ARBA" id="ARBA00001933"/>
    </source>
</evidence>
<accession>A0A0S8G540</accession>
<evidence type="ECO:0000256" key="9">
    <source>
        <dbReference type="ARBA" id="ARBA00023014"/>
    </source>
</evidence>
<dbReference type="AlphaFoldDB" id="A0A0S8G540"/>
<comment type="caution">
    <text evidence="14">The sequence shown here is derived from an EMBL/GenBank/DDBJ whole genome shotgun (WGS) entry which is preliminary data.</text>
</comment>
<keyword evidence="7 12" id="KW-0663">Pyridoxal phosphate</keyword>
<evidence type="ECO:0000313" key="14">
    <source>
        <dbReference type="EMBL" id="KPK67005.1"/>
    </source>
</evidence>
<dbReference type="PANTHER" id="PTHR11601:SF34">
    <property type="entry name" value="CYSTEINE DESULFURASE"/>
    <property type="match status" value="1"/>
</dbReference>
<evidence type="ECO:0000259" key="13">
    <source>
        <dbReference type="Pfam" id="PF00266"/>
    </source>
</evidence>
<proteinExistence type="inferred from homology"/>
<comment type="cofactor">
    <cofactor evidence="1 11">
        <name>pyridoxal 5'-phosphate</name>
        <dbReference type="ChEBI" id="CHEBI:597326"/>
    </cofactor>
</comment>
<keyword evidence="8 12" id="KW-0408">Iron</keyword>
<evidence type="ECO:0000313" key="15">
    <source>
        <dbReference type="Proteomes" id="UP000051717"/>
    </source>
</evidence>
<evidence type="ECO:0000256" key="10">
    <source>
        <dbReference type="ARBA" id="ARBA00050776"/>
    </source>
</evidence>
<dbReference type="InterPro" id="IPR020578">
    <property type="entry name" value="Aminotrans_V_PyrdxlP_BS"/>
</dbReference>
<comment type="function">
    <text evidence="12">Catalyzes the removal of elemental sulfur atoms from cysteine to produce alanine.</text>
</comment>
<keyword evidence="5 12" id="KW-0808">Transferase</keyword>
<dbReference type="PATRIC" id="fig|1703774.3.peg.1864"/>
<evidence type="ECO:0000256" key="7">
    <source>
        <dbReference type="ARBA" id="ARBA00022898"/>
    </source>
</evidence>
<dbReference type="Gene3D" id="1.10.260.50">
    <property type="match status" value="1"/>
</dbReference>
<reference evidence="14 15" key="1">
    <citation type="journal article" date="2015" name="Microbiome">
        <title>Genomic resolution of linkages in carbon, nitrogen, and sulfur cycling among widespread estuary sediment bacteria.</title>
        <authorList>
            <person name="Baker B.J."/>
            <person name="Lazar C.S."/>
            <person name="Teske A.P."/>
            <person name="Dick G.J."/>
        </authorList>
    </citation>
    <scope>NUCLEOTIDE SEQUENCE [LARGE SCALE GENOMIC DNA]</scope>
    <source>
        <strain evidence="14">SM23_40</strain>
    </source>
</reference>
<comment type="catalytic activity">
    <reaction evidence="10 12">
        <text>(sulfur carrier)-H + L-cysteine = (sulfur carrier)-SH + L-alanine</text>
        <dbReference type="Rhea" id="RHEA:43892"/>
        <dbReference type="Rhea" id="RHEA-COMP:14737"/>
        <dbReference type="Rhea" id="RHEA-COMP:14739"/>
        <dbReference type="ChEBI" id="CHEBI:29917"/>
        <dbReference type="ChEBI" id="CHEBI:35235"/>
        <dbReference type="ChEBI" id="CHEBI:57972"/>
        <dbReference type="ChEBI" id="CHEBI:64428"/>
        <dbReference type="EC" id="2.8.1.7"/>
    </reaction>
</comment>
<dbReference type="Proteomes" id="UP000051717">
    <property type="component" value="Unassembled WGS sequence"/>
</dbReference>
<dbReference type="GO" id="GO:0031071">
    <property type="term" value="F:cysteine desulfurase activity"/>
    <property type="evidence" value="ECO:0007669"/>
    <property type="project" value="UniProtKB-EC"/>
</dbReference>
<evidence type="ECO:0000256" key="5">
    <source>
        <dbReference type="ARBA" id="ARBA00022679"/>
    </source>
</evidence>
<dbReference type="EMBL" id="LJUI01000153">
    <property type="protein sequence ID" value="KPK67005.1"/>
    <property type="molecule type" value="Genomic_DNA"/>
</dbReference>
<dbReference type="GO" id="GO:0006520">
    <property type="term" value="P:amino acid metabolic process"/>
    <property type="evidence" value="ECO:0007669"/>
    <property type="project" value="InterPro"/>
</dbReference>
<dbReference type="PIRSF" id="PIRSF005572">
    <property type="entry name" value="NifS"/>
    <property type="match status" value="1"/>
</dbReference>
<dbReference type="InterPro" id="IPR015422">
    <property type="entry name" value="PyrdxlP-dep_Trfase_small"/>
</dbReference>
<dbReference type="PROSITE" id="PS00595">
    <property type="entry name" value="AA_TRANSFER_CLASS_5"/>
    <property type="match status" value="1"/>
</dbReference>
<organism evidence="14 15">
    <name type="scientific">candidate division TA06 bacterium SM23_40</name>
    <dbReference type="NCBI Taxonomy" id="1703774"/>
    <lineage>
        <taxon>Bacteria</taxon>
        <taxon>Bacteria division TA06</taxon>
    </lineage>
</organism>
<dbReference type="InterPro" id="IPR015421">
    <property type="entry name" value="PyrdxlP-dep_Trfase_major"/>
</dbReference>
<dbReference type="InterPro" id="IPR017772">
    <property type="entry name" value="Cys_deSase_NifS_bac/arc"/>
</dbReference>
<dbReference type="NCBIfam" id="NF002806">
    <property type="entry name" value="PRK02948.1"/>
    <property type="match status" value="1"/>
</dbReference>
<evidence type="ECO:0000256" key="6">
    <source>
        <dbReference type="ARBA" id="ARBA00022723"/>
    </source>
</evidence>
<evidence type="ECO:0000256" key="2">
    <source>
        <dbReference type="ARBA" id="ARBA00006490"/>
    </source>
</evidence>
<keyword evidence="9 12" id="KW-0411">Iron-sulfur</keyword>
<name>A0A0S8G540_UNCT6</name>
<comment type="similarity">
    <text evidence="2 12">Belongs to the class-V pyridoxal-phosphate-dependent aminotransferase family. NifS/IscS subfamily.</text>
</comment>
<evidence type="ECO:0000256" key="3">
    <source>
        <dbReference type="ARBA" id="ARBA00011738"/>
    </source>
</evidence>
<dbReference type="EC" id="2.8.1.7" evidence="4 12"/>
<evidence type="ECO:0000256" key="4">
    <source>
        <dbReference type="ARBA" id="ARBA00012239"/>
    </source>
</evidence>
<dbReference type="PANTHER" id="PTHR11601">
    <property type="entry name" value="CYSTEINE DESULFURYLASE FAMILY MEMBER"/>
    <property type="match status" value="1"/>
</dbReference>
<dbReference type="Pfam" id="PF00266">
    <property type="entry name" value="Aminotran_5"/>
    <property type="match status" value="1"/>
</dbReference>
<sequence>MRRIYLDNNATTPVDPRVFKAMRPFLEEDFGNASSLHVYGQAARKAVEDARERVAALIGASSEEIYFTSGGTESDNWALRGVTAASEKETLHLITSTIEHPAVLRTSEQLEREGYRVSFVSVDRDGKVSLDELSTAVNEQTVLISVMLANHEVGTIQPLGEIVKIGREHGIAVHTDAVQAVGKIPVDVGKLEVDLLSISSHKIHGPKGVGALYIRKGTEIAPLITGGGQERTMRAGTENVPGIVGFGEACRLAREELGEREGRVALLRDRLPAGSRERIPHVRFNGHQTDRLPGTLSVSFEHVEGEAIVLSLDNEGIAVSSGSACASGSSEPSPVLLAMGLGSELAQGSIRFSLGKDNLEEEVDRVLDVLPRIVERLRAMSPRAR</sequence>
<dbReference type="GO" id="GO:0030170">
    <property type="term" value="F:pyridoxal phosphate binding"/>
    <property type="evidence" value="ECO:0007669"/>
    <property type="project" value="InterPro"/>
</dbReference>
<evidence type="ECO:0000256" key="11">
    <source>
        <dbReference type="RuleBase" id="RU004504"/>
    </source>
</evidence>
<dbReference type="GO" id="GO:0051536">
    <property type="term" value="F:iron-sulfur cluster binding"/>
    <property type="evidence" value="ECO:0007669"/>
    <property type="project" value="UniProtKB-KW"/>
</dbReference>
<dbReference type="NCBIfam" id="TIGR03402">
    <property type="entry name" value="FeS_nifS"/>
    <property type="match status" value="1"/>
</dbReference>
<dbReference type="InterPro" id="IPR000192">
    <property type="entry name" value="Aminotrans_V_dom"/>
</dbReference>
<comment type="subunit">
    <text evidence="3">Homodimer.</text>
</comment>
<dbReference type="SUPFAM" id="SSF53383">
    <property type="entry name" value="PLP-dependent transferases"/>
    <property type="match status" value="1"/>
</dbReference>
<dbReference type="InterPro" id="IPR016454">
    <property type="entry name" value="Cysteine_dSase"/>
</dbReference>
<evidence type="ECO:0000256" key="8">
    <source>
        <dbReference type="ARBA" id="ARBA00023004"/>
    </source>
</evidence>
<dbReference type="InterPro" id="IPR015424">
    <property type="entry name" value="PyrdxlP-dep_Trfase"/>
</dbReference>
<protein>
    <recommendedName>
        <fullName evidence="4 12">Cysteine desulfurase</fullName>
        <ecNumber evidence="4 12">2.8.1.7</ecNumber>
    </recommendedName>
    <alternativeName>
        <fullName evidence="12">Nitrogenase metalloclusters biosynthesis protein NifS</fullName>
    </alternativeName>
</protein>
<dbReference type="Gene3D" id="3.90.1150.10">
    <property type="entry name" value="Aspartate Aminotransferase, domain 1"/>
    <property type="match status" value="1"/>
</dbReference>
<dbReference type="GO" id="GO:0046872">
    <property type="term" value="F:metal ion binding"/>
    <property type="evidence" value="ECO:0007669"/>
    <property type="project" value="UniProtKB-KW"/>
</dbReference>
<gene>
    <name evidence="14" type="ORF">AMJ82_11465</name>
</gene>